<evidence type="ECO:0000256" key="6">
    <source>
        <dbReference type="ARBA" id="ARBA00022642"/>
    </source>
</evidence>
<dbReference type="AlphaFoldDB" id="A0A2N5XV76"/>
<dbReference type="PIRSF" id="PIRSF000171">
    <property type="entry name" value="SDHA_APRA_LASPO"/>
    <property type="match status" value="1"/>
</dbReference>
<dbReference type="InterPro" id="IPR036188">
    <property type="entry name" value="FAD/NAD-bd_sf"/>
</dbReference>
<dbReference type="InterPro" id="IPR005288">
    <property type="entry name" value="NadB"/>
</dbReference>
<dbReference type="GO" id="GO:0005737">
    <property type="term" value="C:cytoplasm"/>
    <property type="evidence" value="ECO:0007669"/>
    <property type="project" value="UniProtKB-SubCell"/>
</dbReference>
<dbReference type="Gene3D" id="3.50.50.60">
    <property type="entry name" value="FAD/NAD(P)-binding domain"/>
    <property type="match status" value="1"/>
</dbReference>
<evidence type="ECO:0000256" key="8">
    <source>
        <dbReference type="ARBA" id="ARBA00023002"/>
    </source>
</evidence>
<dbReference type="NCBIfam" id="NF005701">
    <property type="entry name" value="PRK07512.1"/>
    <property type="match status" value="1"/>
</dbReference>
<evidence type="ECO:0000256" key="10">
    <source>
        <dbReference type="NCBIfam" id="TIGR00551"/>
    </source>
</evidence>
<dbReference type="InterPro" id="IPR027477">
    <property type="entry name" value="Succ_DH/fumarate_Rdtase_cat_sf"/>
</dbReference>
<dbReference type="SUPFAM" id="SSF46977">
    <property type="entry name" value="Succinate dehydrogenase/fumarate reductase flavoprotein C-terminal domain"/>
    <property type="match status" value="1"/>
</dbReference>
<evidence type="ECO:0000259" key="13">
    <source>
        <dbReference type="Pfam" id="PF00890"/>
    </source>
</evidence>
<keyword evidence="6 12" id="KW-0662">Pyridine nucleotide biosynthesis</keyword>
<comment type="cofactor">
    <cofactor evidence="1 12">
        <name>FAD</name>
        <dbReference type="ChEBI" id="CHEBI:57692"/>
    </cofactor>
</comment>
<feature type="domain" description="FAD-dependent oxidoreductase 2 FAD-binding" evidence="13">
    <location>
        <begin position="19"/>
        <end position="396"/>
    </location>
</feature>
<evidence type="ECO:0000256" key="11">
    <source>
        <dbReference type="PIRSR" id="PIRSR000171-1"/>
    </source>
</evidence>
<dbReference type="PANTHER" id="PTHR42716">
    <property type="entry name" value="L-ASPARTATE OXIDASE"/>
    <property type="match status" value="1"/>
</dbReference>
<comment type="subcellular location">
    <subcellularLocation>
        <location evidence="12">Cytoplasm</location>
    </subcellularLocation>
</comment>
<dbReference type="EMBL" id="PKUQ01000008">
    <property type="protein sequence ID" value="PLW78413.1"/>
    <property type="molecule type" value="Genomic_DNA"/>
</dbReference>
<accession>A0A2N5XV76</accession>
<reference evidence="15 16" key="1">
    <citation type="submission" date="2018-01" db="EMBL/GenBank/DDBJ databases">
        <title>The draft genome sequence of Cohaesibacter sp. H1304.</title>
        <authorList>
            <person name="Wang N.-N."/>
            <person name="Du Z.-J."/>
        </authorList>
    </citation>
    <scope>NUCLEOTIDE SEQUENCE [LARGE SCALE GENOMIC DNA]</scope>
    <source>
        <strain evidence="15 16">H1304</strain>
    </source>
</reference>
<evidence type="ECO:0000256" key="2">
    <source>
        <dbReference type="ARBA" id="ARBA00004950"/>
    </source>
</evidence>
<keyword evidence="8 12" id="KW-0560">Oxidoreductase</keyword>
<evidence type="ECO:0000313" key="16">
    <source>
        <dbReference type="Proteomes" id="UP000234881"/>
    </source>
</evidence>
<comment type="similarity">
    <text evidence="3 12">Belongs to the FAD-dependent oxidoreductase 2 family. NadB subfamily.</text>
</comment>
<dbReference type="RefSeq" id="WP_101532664.1">
    <property type="nucleotide sequence ID" value="NZ_JBFHIU010000001.1"/>
</dbReference>
<protein>
    <recommendedName>
        <fullName evidence="4 10">L-aspartate oxidase</fullName>
        <ecNumber evidence="4 10">1.4.3.16</ecNumber>
    </recommendedName>
</protein>
<dbReference type="FunFam" id="3.90.700.10:FF:000002">
    <property type="entry name" value="L-aspartate oxidase"/>
    <property type="match status" value="1"/>
</dbReference>
<keyword evidence="16" id="KW-1185">Reference proteome</keyword>
<comment type="catalytic activity">
    <reaction evidence="9">
        <text>L-aspartate + O2 = iminosuccinate + H2O2</text>
        <dbReference type="Rhea" id="RHEA:25876"/>
        <dbReference type="ChEBI" id="CHEBI:15379"/>
        <dbReference type="ChEBI" id="CHEBI:16240"/>
        <dbReference type="ChEBI" id="CHEBI:29991"/>
        <dbReference type="ChEBI" id="CHEBI:77875"/>
        <dbReference type="EC" id="1.4.3.16"/>
    </reaction>
    <physiologicalReaction direction="left-to-right" evidence="9">
        <dbReference type="Rhea" id="RHEA:25877"/>
    </physiologicalReaction>
</comment>
<evidence type="ECO:0000256" key="9">
    <source>
        <dbReference type="ARBA" id="ARBA00048305"/>
    </source>
</evidence>
<comment type="caution">
    <text evidence="15">The sequence shown here is derived from an EMBL/GenBank/DDBJ whole genome shotgun (WGS) entry which is preliminary data.</text>
</comment>
<comment type="pathway">
    <text evidence="2 12">Cofactor biosynthesis; NAD(+) biosynthesis; iminoaspartate from L-aspartate (oxidase route): step 1/1.</text>
</comment>
<name>A0A2N5XV76_9HYPH</name>
<feature type="domain" description="Fumarate reductase/succinate dehydrogenase flavoprotein-like C-terminal" evidence="14">
    <location>
        <begin position="443"/>
        <end position="526"/>
    </location>
</feature>
<dbReference type="Gene3D" id="1.20.58.100">
    <property type="entry name" value="Fumarate reductase/succinate dehydrogenase flavoprotein-like, C-terminal domain"/>
    <property type="match status" value="1"/>
</dbReference>
<dbReference type="OrthoDB" id="9806724at2"/>
<comment type="function">
    <text evidence="12">Catalyzes the oxidation of L-aspartate to iminoaspartate.</text>
</comment>
<evidence type="ECO:0000256" key="3">
    <source>
        <dbReference type="ARBA" id="ARBA00008562"/>
    </source>
</evidence>
<proteinExistence type="inferred from homology"/>
<dbReference type="NCBIfam" id="TIGR00551">
    <property type="entry name" value="nadB"/>
    <property type="match status" value="1"/>
</dbReference>
<evidence type="ECO:0000256" key="5">
    <source>
        <dbReference type="ARBA" id="ARBA00022630"/>
    </source>
</evidence>
<evidence type="ECO:0000256" key="12">
    <source>
        <dbReference type="RuleBase" id="RU362049"/>
    </source>
</evidence>
<feature type="active site" description="Proton acceptor" evidence="11">
    <location>
        <position position="296"/>
    </location>
</feature>
<evidence type="ECO:0000259" key="14">
    <source>
        <dbReference type="Pfam" id="PF02910"/>
    </source>
</evidence>
<dbReference type="GO" id="GO:0034628">
    <property type="term" value="P:'de novo' NAD+ biosynthetic process from L-aspartate"/>
    <property type="evidence" value="ECO:0007669"/>
    <property type="project" value="TreeGrafter"/>
</dbReference>
<dbReference type="SUPFAM" id="SSF51905">
    <property type="entry name" value="FAD/NAD(P)-binding domain"/>
    <property type="match status" value="1"/>
</dbReference>
<dbReference type="PANTHER" id="PTHR42716:SF2">
    <property type="entry name" value="L-ASPARTATE OXIDASE, CHLOROPLASTIC"/>
    <property type="match status" value="1"/>
</dbReference>
<dbReference type="UniPathway" id="UPA00253">
    <property type="reaction ID" value="UER00326"/>
</dbReference>
<organism evidence="15 16">
    <name type="scientific">Cohaesibacter celericrescens</name>
    <dbReference type="NCBI Taxonomy" id="2067669"/>
    <lineage>
        <taxon>Bacteria</taxon>
        <taxon>Pseudomonadati</taxon>
        <taxon>Pseudomonadota</taxon>
        <taxon>Alphaproteobacteria</taxon>
        <taxon>Hyphomicrobiales</taxon>
        <taxon>Cohaesibacteraceae</taxon>
    </lineage>
</organism>
<dbReference type="PRINTS" id="PR00368">
    <property type="entry name" value="FADPNR"/>
</dbReference>
<dbReference type="GO" id="GO:0008734">
    <property type="term" value="F:L-aspartate oxidase activity"/>
    <property type="evidence" value="ECO:0007669"/>
    <property type="project" value="UniProtKB-UniRule"/>
</dbReference>
<keyword evidence="7 12" id="KW-0274">FAD</keyword>
<dbReference type="InterPro" id="IPR037099">
    <property type="entry name" value="Fum_R/Succ_DH_flav-like_C_sf"/>
</dbReference>
<dbReference type="SUPFAM" id="SSF56425">
    <property type="entry name" value="Succinate dehydrogenase/fumarate reductase flavoprotein, catalytic domain"/>
    <property type="match status" value="1"/>
</dbReference>
<evidence type="ECO:0000256" key="4">
    <source>
        <dbReference type="ARBA" id="ARBA00012173"/>
    </source>
</evidence>
<evidence type="ECO:0000256" key="7">
    <source>
        <dbReference type="ARBA" id="ARBA00022827"/>
    </source>
</evidence>
<dbReference type="Pfam" id="PF02910">
    <property type="entry name" value="Succ_DH_flav_C"/>
    <property type="match status" value="1"/>
</dbReference>
<dbReference type="Gene3D" id="3.90.700.10">
    <property type="entry name" value="Succinate dehydrogenase/fumarate reductase flavoprotein, catalytic domain"/>
    <property type="match status" value="1"/>
</dbReference>
<dbReference type="Proteomes" id="UP000234881">
    <property type="component" value="Unassembled WGS sequence"/>
</dbReference>
<dbReference type="InterPro" id="IPR003953">
    <property type="entry name" value="FAD-dep_OxRdtase_2_FAD-bd"/>
</dbReference>
<dbReference type="InterPro" id="IPR015939">
    <property type="entry name" value="Fum_Rdtase/Succ_DH_flav-like_C"/>
</dbReference>
<evidence type="ECO:0000256" key="1">
    <source>
        <dbReference type="ARBA" id="ARBA00001974"/>
    </source>
</evidence>
<gene>
    <name evidence="15" type="ORF">C0081_04790</name>
</gene>
<keyword evidence="5 12" id="KW-0285">Flavoprotein</keyword>
<evidence type="ECO:0000313" key="15">
    <source>
        <dbReference type="EMBL" id="PLW78413.1"/>
    </source>
</evidence>
<sequence length="545" mass="58149">MIFSASDDTLAPSWQHHDDVIIVGGGLAGLFCAYKLSPRPVTLICAAPIGEGSSSVWAQGGIAAAVSEGDSVASHLADTIEAGAGIVDENIAKLMTSHAAERILDLLEVGVPFDKDLEGKLELSREAAHSANRIVRVSGDKAGYAIMEALISRVLEMPSIRLVAGYQAESLHMNGNKVAGVIARKRTGDNREGQSISTVLFPARAVVLASGGAGHLFRVTTNPPEANGDGMAMAARAGAVIADPEFVQFHPTALDVGKDPAPLATEALRGHGAHLINDAGERFMLDEHKDAELAPRDIVARAIHRQVEEGKGAFLDCREAIGATFAEEFPTVYGYAQDAGIDPVTQPLPIAPAAHYHMGGVLTDAHGRTSLDGLWAAGEVTSTGAHGANRLASNSLLEAVVFASLVADDINRQFHAPKVHDWQPLQDEAQLPGASQPEEDIAKLRKTMSRHVGVERTQKGMEAALRTIDQLEKKCVSESFRNQLVACKMITAAALQRTESRGGHYRTDYPNSSEEWHRRTFITLAEAQAIMARVLNSKSDATDEN</sequence>
<dbReference type="Pfam" id="PF00890">
    <property type="entry name" value="FAD_binding_2"/>
    <property type="match status" value="1"/>
</dbReference>
<dbReference type="EC" id="1.4.3.16" evidence="4 10"/>